<organism evidence="2 3">
    <name type="scientific">Nitrosopumilus piranensis</name>
    <dbReference type="NCBI Taxonomy" id="1582439"/>
    <lineage>
        <taxon>Archaea</taxon>
        <taxon>Nitrososphaerota</taxon>
        <taxon>Nitrososphaeria</taxon>
        <taxon>Nitrosopumilales</taxon>
        <taxon>Nitrosopumilaceae</taxon>
        <taxon>Nitrosopumilus</taxon>
    </lineage>
</organism>
<keyword evidence="1" id="KW-0472">Membrane</keyword>
<dbReference type="AlphaFoldDB" id="A0A0C5CCA7"/>
<keyword evidence="1" id="KW-1133">Transmembrane helix</keyword>
<feature type="transmembrane region" description="Helical" evidence="1">
    <location>
        <begin position="21"/>
        <end position="41"/>
    </location>
</feature>
<keyword evidence="3" id="KW-1185">Reference proteome</keyword>
<evidence type="ECO:0000256" key="1">
    <source>
        <dbReference type="SAM" id="Phobius"/>
    </source>
</evidence>
<reference evidence="2 3" key="3">
    <citation type="journal article" date="2019" name="Int. J. Syst. Evol. Microbiol.">
        <title>Nitrosopumilus adriaticus sp. nov. and Nitrosopumilus piranensis sp. nov., two ammonia-oxidizing archaea from the Adriatic Sea and members of the class Nitrososphaeria.</title>
        <authorList>
            <person name="Bayer B."/>
            <person name="Vojvoda J."/>
            <person name="Reinthaler T."/>
            <person name="Reyes C."/>
            <person name="Pinto M."/>
            <person name="Herndl G.J."/>
        </authorList>
    </citation>
    <scope>NUCLEOTIDE SEQUENCE [LARGE SCALE GENOMIC DNA]</scope>
    <source>
        <strain evidence="2 3">D3C</strain>
    </source>
</reference>
<reference evidence="3" key="1">
    <citation type="submission" date="2015-02" db="EMBL/GenBank/DDBJ databases">
        <title>Characterization of two novel Thaumarchaeota isolated from the Northern Adriatic Sea.</title>
        <authorList>
            <person name="Bayer B."/>
            <person name="Vojvoda J."/>
            <person name="Offre P."/>
            <person name="Srivastava A."/>
            <person name="Elisabeth N."/>
            <person name="Garcia J.A.L."/>
            <person name="Schleper C."/>
            <person name="Herndl G.J."/>
        </authorList>
    </citation>
    <scope>NUCLEOTIDE SEQUENCE [LARGE SCALE GENOMIC DNA]</scope>
    <source>
        <strain evidence="3">D3C</strain>
    </source>
</reference>
<evidence type="ECO:0000313" key="3">
    <source>
        <dbReference type="Proteomes" id="UP000032027"/>
    </source>
</evidence>
<accession>A0A0C5CCA7</accession>
<evidence type="ECO:0000313" key="2">
    <source>
        <dbReference type="EMBL" id="AJM92832.1"/>
    </source>
</evidence>
<dbReference type="PATRIC" id="fig|1582439.9.peg.1670"/>
<name>A0A0C5CCA7_9ARCH</name>
<dbReference type="HOGENOM" id="CLU_191913_0_0_2"/>
<gene>
    <name evidence="2" type="ORF">NPIRD3C_1620</name>
</gene>
<reference evidence="2 3" key="2">
    <citation type="journal article" date="2016" name="ISME J.">
        <title>Physiological and genomic characterization of two novel marine thaumarchaeal strains indicates niche differentiation.</title>
        <authorList>
            <person name="Bayer B."/>
            <person name="Vojvoda J."/>
            <person name="Offre P."/>
            <person name="Alves R.J."/>
            <person name="Elisabeth N.H."/>
            <person name="Garcia J.A."/>
            <person name="Volland J.M."/>
            <person name="Srivastava A."/>
            <person name="Schleper C."/>
            <person name="Herndl G.J."/>
        </authorList>
    </citation>
    <scope>NUCLEOTIDE SEQUENCE [LARGE SCALE GENOMIC DNA]</scope>
    <source>
        <strain evidence="2 3">D3C</strain>
    </source>
</reference>
<proteinExistence type="predicted"/>
<protein>
    <submittedName>
        <fullName evidence="2">Uncharacterized protein</fullName>
    </submittedName>
</protein>
<dbReference type="Proteomes" id="UP000032027">
    <property type="component" value="Chromosome"/>
</dbReference>
<dbReference type="EMBL" id="CP010868">
    <property type="protein sequence ID" value="AJM92832.1"/>
    <property type="molecule type" value="Genomic_DNA"/>
</dbReference>
<sequence>MVSNVMSLPWKLTFQKNNFKIPIIIIGGILIAAVLIFFSNYSCGVQHMQILNEINSFEKTLDPEFCEVIVEKIDLFNDSCKPEIEILDCG</sequence>
<keyword evidence="1" id="KW-0812">Transmembrane</keyword>
<dbReference type="KEGG" id="nid:NPIRD3C_1620"/>
<dbReference type="STRING" id="1582439.NPIRD3C_1620"/>